<feature type="domain" description="DNA-directed DNA polymerase family B mitochondria/virus" evidence="9">
    <location>
        <begin position="29"/>
        <end position="365"/>
    </location>
</feature>
<evidence type="ECO:0000256" key="6">
    <source>
        <dbReference type="ARBA" id="ARBA00022932"/>
    </source>
</evidence>
<sequence length="380" mass="43349">MNASLSSLAKTHIESSRSLRYSKHILRHLPDEAQSLLLTGKGIFPYEYLDDLKKLEETSLPPIEKFYSSLTGETVTEEEYAHALKVWNAAGCRTLGDYLECYLRTDVGLLADVITEWRSMLAEKYDLDIVNYVSLPGYAYDAFLKMTKTNLELISDPELARKIEQSVRGGLTTCVRPLTVAKNSLVNPHHDPQKESSTYILYLDFNSLYATVMSEKLPYGNIRKLPPCEKSEFIASGLTNHDESGDIGHWVVADLRVPPEVARKTDDLPLLIHHMNIRNQDISPYNKQLLASQNRRLPRKNQKLVASHLPQKDHLILLKHLQLLIDLGVEVERVSDVYEFSQREFLSPFIHENIKARREATDKAQQLCFRRFQTVSLGGV</sequence>
<keyword evidence="7" id="KW-0238">DNA-binding</keyword>
<keyword evidence="6" id="KW-0239">DNA-directed DNA polymerase</keyword>
<evidence type="ECO:0000256" key="4">
    <source>
        <dbReference type="ARBA" id="ARBA00022695"/>
    </source>
</evidence>
<dbReference type="EMBL" id="QCYY01003429">
    <property type="protein sequence ID" value="ROT63529.1"/>
    <property type="molecule type" value="Genomic_DNA"/>
</dbReference>
<organism evidence="10 11">
    <name type="scientific">Penaeus vannamei</name>
    <name type="common">Whiteleg shrimp</name>
    <name type="synonym">Litopenaeus vannamei</name>
    <dbReference type="NCBI Taxonomy" id="6689"/>
    <lineage>
        <taxon>Eukaryota</taxon>
        <taxon>Metazoa</taxon>
        <taxon>Ecdysozoa</taxon>
        <taxon>Arthropoda</taxon>
        <taxon>Crustacea</taxon>
        <taxon>Multicrustacea</taxon>
        <taxon>Malacostraca</taxon>
        <taxon>Eumalacostraca</taxon>
        <taxon>Eucarida</taxon>
        <taxon>Decapoda</taxon>
        <taxon>Dendrobranchiata</taxon>
        <taxon>Penaeoidea</taxon>
        <taxon>Penaeidae</taxon>
        <taxon>Penaeus</taxon>
    </lineage>
</organism>
<dbReference type="AlphaFoldDB" id="A0A3R7LSU7"/>
<dbReference type="GO" id="GO:0003887">
    <property type="term" value="F:DNA-directed DNA polymerase activity"/>
    <property type="evidence" value="ECO:0007669"/>
    <property type="project" value="UniProtKB-KW"/>
</dbReference>
<reference evidence="10 11" key="1">
    <citation type="submission" date="2018-04" db="EMBL/GenBank/DDBJ databases">
        <authorList>
            <person name="Zhang X."/>
            <person name="Yuan J."/>
            <person name="Li F."/>
            <person name="Xiang J."/>
        </authorList>
    </citation>
    <scope>NUCLEOTIDE SEQUENCE [LARGE SCALE GENOMIC DNA]</scope>
    <source>
        <tissue evidence="10">Muscle</tissue>
    </source>
</reference>
<dbReference type="InterPro" id="IPR004868">
    <property type="entry name" value="DNA-dir_DNA_pol_B_mt/vir"/>
</dbReference>
<dbReference type="Pfam" id="PF03175">
    <property type="entry name" value="DNA_pol_B_2"/>
    <property type="match status" value="1"/>
</dbReference>
<dbReference type="Proteomes" id="UP000283509">
    <property type="component" value="Unassembled WGS sequence"/>
</dbReference>
<evidence type="ECO:0000259" key="9">
    <source>
        <dbReference type="Pfam" id="PF03175"/>
    </source>
</evidence>
<accession>A0A3R7LSU7</accession>
<evidence type="ECO:0000256" key="7">
    <source>
        <dbReference type="ARBA" id="ARBA00023125"/>
    </source>
</evidence>
<evidence type="ECO:0000256" key="8">
    <source>
        <dbReference type="ARBA" id="ARBA00049244"/>
    </source>
</evidence>
<comment type="similarity">
    <text evidence="1">Belongs to the DNA polymerase type-B family.</text>
</comment>
<comment type="caution">
    <text evidence="10">The sequence shown here is derived from an EMBL/GenBank/DDBJ whole genome shotgun (WGS) entry which is preliminary data.</text>
</comment>
<evidence type="ECO:0000256" key="2">
    <source>
        <dbReference type="ARBA" id="ARBA00012417"/>
    </source>
</evidence>
<reference evidence="10 11" key="2">
    <citation type="submission" date="2019-01" db="EMBL/GenBank/DDBJ databases">
        <title>The decoding of complex shrimp genome reveals the adaptation for benthos swimmer, frequently molting mechanism and breeding impact on genome.</title>
        <authorList>
            <person name="Sun Y."/>
            <person name="Gao Y."/>
            <person name="Yu Y."/>
        </authorList>
    </citation>
    <scope>NUCLEOTIDE SEQUENCE [LARGE SCALE GENOMIC DNA]</scope>
    <source>
        <tissue evidence="10">Muscle</tissue>
    </source>
</reference>
<name>A0A3R7LSU7_PENVA</name>
<dbReference type="GO" id="GO:0006260">
    <property type="term" value="P:DNA replication"/>
    <property type="evidence" value="ECO:0007669"/>
    <property type="project" value="UniProtKB-KW"/>
</dbReference>
<keyword evidence="3" id="KW-0808">Transferase</keyword>
<evidence type="ECO:0000313" key="10">
    <source>
        <dbReference type="EMBL" id="ROT63529.1"/>
    </source>
</evidence>
<dbReference type="EC" id="2.7.7.7" evidence="2"/>
<dbReference type="GO" id="GO:0000166">
    <property type="term" value="F:nucleotide binding"/>
    <property type="evidence" value="ECO:0007669"/>
    <property type="project" value="InterPro"/>
</dbReference>
<dbReference type="InterPro" id="IPR043502">
    <property type="entry name" value="DNA/RNA_pol_sf"/>
</dbReference>
<evidence type="ECO:0000313" key="11">
    <source>
        <dbReference type="Proteomes" id="UP000283509"/>
    </source>
</evidence>
<dbReference type="GO" id="GO:0003677">
    <property type="term" value="F:DNA binding"/>
    <property type="evidence" value="ECO:0007669"/>
    <property type="project" value="UniProtKB-KW"/>
</dbReference>
<protein>
    <recommendedName>
        <fullName evidence="2">DNA-directed DNA polymerase</fullName>
        <ecNumber evidence="2">2.7.7.7</ecNumber>
    </recommendedName>
</protein>
<dbReference type="SUPFAM" id="SSF56672">
    <property type="entry name" value="DNA/RNA polymerases"/>
    <property type="match status" value="1"/>
</dbReference>
<proteinExistence type="inferred from homology"/>
<evidence type="ECO:0000256" key="3">
    <source>
        <dbReference type="ARBA" id="ARBA00022679"/>
    </source>
</evidence>
<evidence type="ECO:0000256" key="5">
    <source>
        <dbReference type="ARBA" id="ARBA00022705"/>
    </source>
</evidence>
<keyword evidence="5" id="KW-0235">DNA replication</keyword>
<evidence type="ECO:0000256" key="1">
    <source>
        <dbReference type="ARBA" id="ARBA00005755"/>
    </source>
</evidence>
<dbReference type="PANTHER" id="PTHR31511">
    <property type="entry name" value="PROTEIN CBG23764"/>
    <property type="match status" value="1"/>
</dbReference>
<dbReference type="PANTHER" id="PTHR31511:SF12">
    <property type="entry name" value="RHO TERMINATION FACTOR N-TERMINAL DOMAIN-CONTAINING PROTEIN"/>
    <property type="match status" value="1"/>
</dbReference>
<dbReference type="OrthoDB" id="6364503at2759"/>
<comment type="catalytic activity">
    <reaction evidence="8">
        <text>DNA(n) + a 2'-deoxyribonucleoside 5'-triphosphate = DNA(n+1) + diphosphate</text>
        <dbReference type="Rhea" id="RHEA:22508"/>
        <dbReference type="Rhea" id="RHEA-COMP:17339"/>
        <dbReference type="Rhea" id="RHEA-COMP:17340"/>
        <dbReference type="ChEBI" id="CHEBI:33019"/>
        <dbReference type="ChEBI" id="CHEBI:61560"/>
        <dbReference type="ChEBI" id="CHEBI:173112"/>
        <dbReference type="EC" id="2.7.7.7"/>
    </reaction>
</comment>
<keyword evidence="11" id="KW-1185">Reference proteome</keyword>
<gene>
    <name evidence="10" type="ORF">C7M84_018598</name>
</gene>
<keyword evidence="4" id="KW-0548">Nucleotidyltransferase</keyword>